<dbReference type="InterPro" id="IPR017390">
    <property type="entry name" value="Ubiquitinyl_hydrolase_UCH37"/>
</dbReference>
<dbReference type="SUPFAM" id="SSF54001">
    <property type="entry name" value="Cysteine proteinases"/>
    <property type="match status" value="1"/>
</dbReference>
<dbReference type="GO" id="GO:0006511">
    <property type="term" value="P:ubiquitin-dependent protein catabolic process"/>
    <property type="evidence" value="ECO:0007669"/>
    <property type="project" value="UniProtKB-UniRule"/>
</dbReference>
<dbReference type="Gene3D" id="1.20.58.860">
    <property type="match status" value="1"/>
</dbReference>
<feature type="domain" description="UCH catalytic" evidence="12">
    <location>
        <begin position="5"/>
        <end position="240"/>
    </location>
</feature>
<dbReference type="EC" id="3.4.19.12" evidence="7 11"/>
<comment type="caution">
    <text evidence="13">The sequence shown here is derived from an EMBL/GenBank/DDBJ whole genome shotgun (WGS) entry which is preliminary data.</text>
</comment>
<dbReference type="GO" id="GO:0005737">
    <property type="term" value="C:cytoplasm"/>
    <property type="evidence" value="ECO:0007669"/>
    <property type="project" value="TreeGrafter"/>
</dbReference>
<feature type="site" description="Transition state stabilizer" evidence="10">
    <location>
        <position position="80"/>
    </location>
</feature>
<dbReference type="Pfam" id="PF01088">
    <property type="entry name" value="Peptidase_C12"/>
    <property type="match status" value="1"/>
</dbReference>
<feature type="active site" description="Proton donor" evidence="8 10">
    <location>
        <position position="178"/>
    </location>
</feature>
<evidence type="ECO:0000256" key="3">
    <source>
        <dbReference type="ARBA" id="ARBA00022670"/>
    </source>
</evidence>
<evidence type="ECO:0000256" key="11">
    <source>
        <dbReference type="RuleBase" id="RU361215"/>
    </source>
</evidence>
<dbReference type="Pfam" id="PF18031">
    <property type="entry name" value="UCH_C"/>
    <property type="match status" value="1"/>
</dbReference>
<dbReference type="PANTHER" id="PTHR10589:SF16">
    <property type="entry name" value="UBIQUITIN CARBOXYL-TERMINAL HYDROLASE ISOZYME L5"/>
    <property type="match status" value="1"/>
</dbReference>
<dbReference type="Gene3D" id="3.40.532.10">
    <property type="entry name" value="Peptidase C12, ubiquitin carboxyl-terminal hydrolase"/>
    <property type="match status" value="1"/>
</dbReference>
<evidence type="ECO:0000313" key="14">
    <source>
        <dbReference type="Proteomes" id="UP000663828"/>
    </source>
</evidence>
<dbReference type="Proteomes" id="UP000663828">
    <property type="component" value="Unassembled WGS sequence"/>
</dbReference>
<evidence type="ECO:0000256" key="10">
    <source>
        <dbReference type="PROSITE-ProRule" id="PRU01393"/>
    </source>
</evidence>
<dbReference type="InterPro" id="IPR001578">
    <property type="entry name" value="Peptidase_C12_UCH"/>
</dbReference>
<evidence type="ECO:0000256" key="5">
    <source>
        <dbReference type="ARBA" id="ARBA00022801"/>
    </source>
</evidence>
<accession>A0A815X415</accession>
<dbReference type="PIRSF" id="PIRSF038120">
    <property type="entry name" value="Ubiquitinyl_hydrolase_UCH37"/>
    <property type="match status" value="1"/>
</dbReference>
<name>A0A815X415_ADIRI</name>
<evidence type="ECO:0000256" key="1">
    <source>
        <dbReference type="ARBA" id="ARBA00000707"/>
    </source>
</evidence>
<dbReference type="PANTHER" id="PTHR10589">
    <property type="entry name" value="UBIQUITIN CARBOXYL-TERMINAL HYDROLASE"/>
    <property type="match status" value="1"/>
</dbReference>
<gene>
    <name evidence="13" type="ORF">XAT740_LOCUS42975</name>
</gene>
<feature type="active site" description="Nucleophile" evidence="8 10">
    <location>
        <position position="86"/>
    </location>
</feature>
<keyword evidence="14" id="KW-1185">Reference proteome</keyword>
<dbReference type="GO" id="GO:0004843">
    <property type="term" value="F:cysteine-type deubiquitinase activity"/>
    <property type="evidence" value="ECO:0007669"/>
    <property type="project" value="UniProtKB-UniRule"/>
</dbReference>
<evidence type="ECO:0000259" key="12">
    <source>
        <dbReference type="PROSITE" id="PS52048"/>
    </source>
</evidence>
<dbReference type="InterPro" id="IPR038765">
    <property type="entry name" value="Papain-like_cys_pep_sf"/>
</dbReference>
<evidence type="ECO:0000256" key="2">
    <source>
        <dbReference type="ARBA" id="ARBA00009326"/>
    </source>
</evidence>
<organism evidence="13 14">
    <name type="scientific">Adineta ricciae</name>
    <name type="common">Rotifer</name>
    <dbReference type="NCBI Taxonomy" id="249248"/>
    <lineage>
        <taxon>Eukaryota</taxon>
        <taxon>Metazoa</taxon>
        <taxon>Spiralia</taxon>
        <taxon>Gnathifera</taxon>
        <taxon>Rotifera</taxon>
        <taxon>Eurotatoria</taxon>
        <taxon>Bdelloidea</taxon>
        <taxon>Adinetida</taxon>
        <taxon>Adinetidae</taxon>
        <taxon>Adineta</taxon>
    </lineage>
</organism>
<keyword evidence="6 7" id="KW-0788">Thiol protease</keyword>
<dbReference type="GO" id="GO:0016579">
    <property type="term" value="P:protein deubiquitination"/>
    <property type="evidence" value="ECO:0007669"/>
    <property type="project" value="InterPro"/>
</dbReference>
<keyword evidence="5 7" id="KW-0378">Hydrolase</keyword>
<keyword evidence="3 7" id="KW-0645">Protease</keyword>
<dbReference type="InterPro" id="IPR041507">
    <property type="entry name" value="UCH_C"/>
</dbReference>
<comment type="similarity">
    <text evidence="2 7 10 11">Belongs to the peptidase C12 family.</text>
</comment>
<evidence type="ECO:0000256" key="8">
    <source>
        <dbReference type="PIRSR" id="PIRSR038120-1"/>
    </source>
</evidence>
<evidence type="ECO:0000256" key="4">
    <source>
        <dbReference type="ARBA" id="ARBA00022786"/>
    </source>
</evidence>
<protein>
    <recommendedName>
        <fullName evidence="7 11">Ubiquitin carboxyl-terminal hydrolase</fullName>
        <ecNumber evidence="7 11">3.4.19.12</ecNumber>
    </recommendedName>
</protein>
<feature type="site" description="Important for enzyme activity" evidence="9 10">
    <location>
        <position position="193"/>
    </location>
</feature>
<evidence type="ECO:0000256" key="9">
    <source>
        <dbReference type="PIRSR" id="PIRSR038120-2"/>
    </source>
</evidence>
<dbReference type="PRINTS" id="PR00707">
    <property type="entry name" value="UBCTHYDRLASE"/>
</dbReference>
<comment type="catalytic activity">
    <reaction evidence="1 7 10 11">
        <text>Thiol-dependent hydrolysis of ester, thioester, amide, peptide and isopeptide bonds formed by the C-terminal Gly of ubiquitin (a 76-residue protein attached to proteins as an intracellular targeting signal).</text>
        <dbReference type="EC" id="3.4.19.12"/>
    </reaction>
</comment>
<dbReference type="CDD" id="cd09617">
    <property type="entry name" value="Peptidase_C12_UCH37_BAP1"/>
    <property type="match status" value="1"/>
</dbReference>
<dbReference type="InterPro" id="IPR036959">
    <property type="entry name" value="Peptidase_C12_UCH_sf"/>
</dbReference>
<dbReference type="EMBL" id="CAJNOR010005221">
    <property type="protein sequence ID" value="CAF1552097.1"/>
    <property type="molecule type" value="Genomic_DNA"/>
</dbReference>
<dbReference type="AlphaFoldDB" id="A0A815X415"/>
<sequence length="338" mass="39291">MASGEWCLIESDPGVFTDLIHGFGAEGVQVEEIFSLDDDSLEQMKPCHGLIFLFKWQQTDVPTENLVKDSRLDEIFFARQVITNACATQAIVSVLLNCTHEDLKLGSTLSEFKEFAQAFDPQVGLNEPWIRFNSDFLIHRCEVAFFAYGNLYSIAMLFRQQLFEMDSRDEKKDEDAFHFIAYVPFKGRLYELDGLQEAPIDHGSIPEGTEWTDVARPIVQQRMQKYSEGEIHFSLMAVISELRRKYERELERVLNDSAMTDDERNAKTSHLSMLIQEEERKREVYRTENLRRRHNWLPFIVELVKAYATQGVLVSTVEKAVAKEAEKKRETDKKRKRM</sequence>
<keyword evidence="4 7" id="KW-0833">Ubl conjugation pathway</keyword>
<reference evidence="13" key="1">
    <citation type="submission" date="2021-02" db="EMBL/GenBank/DDBJ databases">
        <authorList>
            <person name="Nowell W R."/>
        </authorList>
    </citation>
    <scope>NUCLEOTIDE SEQUENCE</scope>
</reference>
<dbReference type="PROSITE" id="PS52048">
    <property type="entry name" value="UCH_DOMAIN"/>
    <property type="match status" value="1"/>
</dbReference>
<evidence type="ECO:0000256" key="7">
    <source>
        <dbReference type="PIRNR" id="PIRNR038120"/>
    </source>
</evidence>
<evidence type="ECO:0000256" key="6">
    <source>
        <dbReference type="ARBA" id="ARBA00022807"/>
    </source>
</evidence>
<proteinExistence type="inferred from homology"/>
<evidence type="ECO:0000313" key="13">
    <source>
        <dbReference type="EMBL" id="CAF1552097.1"/>
    </source>
</evidence>